<dbReference type="PANTHER" id="PTHR11447:SF16">
    <property type="entry name" value="P53 PROTEIN LONG FORM VARIANT 1"/>
    <property type="match status" value="1"/>
</dbReference>
<gene>
    <name evidence="15" type="ORF">Anas_08438</name>
</gene>
<reference evidence="15 16" key="1">
    <citation type="journal article" date="2019" name="PLoS Biol.">
        <title>Sex chromosomes control vertical transmission of feminizing Wolbachia symbionts in an isopod.</title>
        <authorList>
            <person name="Becking T."/>
            <person name="Chebbi M.A."/>
            <person name="Giraud I."/>
            <person name="Moumen B."/>
            <person name="Laverre T."/>
            <person name="Caubet Y."/>
            <person name="Peccoud J."/>
            <person name="Gilbert C."/>
            <person name="Cordaux R."/>
        </authorList>
    </citation>
    <scope>NUCLEOTIDE SEQUENCE [LARGE SCALE GENOMIC DNA]</scope>
    <source>
        <strain evidence="15">ANa2</strain>
        <tissue evidence="15">Whole body excluding digestive tract and cuticle</tissue>
    </source>
</reference>
<dbReference type="PANTHER" id="PTHR11447">
    <property type="entry name" value="CELLULAR TUMOR ANTIGEN P53"/>
    <property type="match status" value="1"/>
</dbReference>
<evidence type="ECO:0000256" key="10">
    <source>
        <dbReference type="ARBA" id="ARBA00023242"/>
    </source>
</evidence>
<evidence type="ECO:0000313" key="15">
    <source>
        <dbReference type="EMBL" id="KAB7496666.1"/>
    </source>
</evidence>
<evidence type="ECO:0000256" key="6">
    <source>
        <dbReference type="ARBA" id="ARBA00023015"/>
    </source>
</evidence>
<dbReference type="GO" id="GO:0046872">
    <property type="term" value="F:metal ion binding"/>
    <property type="evidence" value="ECO:0007669"/>
    <property type="project" value="UniProtKB-KW"/>
</dbReference>
<feature type="domain" description="p53 DNA-binding" evidence="14">
    <location>
        <begin position="70"/>
        <end position="155"/>
    </location>
</feature>
<comment type="cofactor">
    <cofactor evidence="11">
        <name>Zn(2+)</name>
        <dbReference type="ChEBI" id="CHEBI:29105"/>
    </cofactor>
    <text evidence="11">Binds 1 zinc ion per subunit.</text>
</comment>
<dbReference type="SUPFAM" id="SSF49417">
    <property type="entry name" value="p53-like transcription factors"/>
    <property type="match status" value="1"/>
</dbReference>
<dbReference type="InterPro" id="IPR008967">
    <property type="entry name" value="p53-like_TF_DNA-bd_sf"/>
</dbReference>
<dbReference type="GO" id="GO:0000978">
    <property type="term" value="F:RNA polymerase II cis-regulatory region sequence-specific DNA binding"/>
    <property type="evidence" value="ECO:0007669"/>
    <property type="project" value="TreeGrafter"/>
</dbReference>
<dbReference type="InterPro" id="IPR012346">
    <property type="entry name" value="p53/RUNT-type_TF_DNA-bd_sf"/>
</dbReference>
<evidence type="ECO:0000256" key="13">
    <source>
        <dbReference type="SAM" id="MobiDB-lite"/>
    </source>
</evidence>
<evidence type="ECO:0000256" key="11">
    <source>
        <dbReference type="PIRSR" id="PIRSR602117-1"/>
    </source>
</evidence>
<keyword evidence="9" id="KW-0804">Transcription</keyword>
<keyword evidence="16" id="KW-1185">Reference proteome</keyword>
<comment type="caution">
    <text evidence="15">The sequence shown here is derived from an EMBL/GenBank/DDBJ whole genome shotgun (WGS) entry which is preliminary data.</text>
</comment>
<evidence type="ECO:0000259" key="14">
    <source>
        <dbReference type="Pfam" id="PF00870"/>
    </source>
</evidence>
<dbReference type="GO" id="GO:0000981">
    <property type="term" value="F:DNA-binding transcription factor activity, RNA polymerase II-specific"/>
    <property type="evidence" value="ECO:0007669"/>
    <property type="project" value="TreeGrafter"/>
</dbReference>
<feature type="site" description="Interaction with DNA" evidence="12">
    <location>
        <position position="89"/>
    </location>
</feature>
<evidence type="ECO:0000256" key="3">
    <source>
        <dbReference type="ARBA" id="ARBA00022703"/>
    </source>
</evidence>
<dbReference type="GO" id="GO:0005634">
    <property type="term" value="C:nucleus"/>
    <property type="evidence" value="ECO:0007669"/>
    <property type="project" value="UniProtKB-SubCell"/>
</dbReference>
<keyword evidence="7" id="KW-0238">DNA-binding</keyword>
<evidence type="ECO:0000256" key="9">
    <source>
        <dbReference type="ARBA" id="ARBA00023163"/>
    </source>
</evidence>
<feature type="region of interest" description="Disordered" evidence="13">
    <location>
        <begin position="1"/>
        <end position="28"/>
    </location>
</feature>
<dbReference type="Pfam" id="PF00870">
    <property type="entry name" value="P53"/>
    <property type="match status" value="1"/>
</dbReference>
<proteinExistence type="inferred from homology"/>
<comment type="subcellular location">
    <subcellularLocation>
        <location evidence="1">Nucleus</location>
    </subcellularLocation>
</comment>
<accession>A0A5N5SRA4</accession>
<feature type="compositionally biased region" description="Polar residues" evidence="13">
    <location>
        <begin position="1"/>
        <end position="18"/>
    </location>
</feature>
<dbReference type="EMBL" id="SEYY01021139">
    <property type="protein sequence ID" value="KAB7496666.1"/>
    <property type="molecule type" value="Genomic_DNA"/>
</dbReference>
<keyword evidence="6" id="KW-0805">Transcription regulation</keyword>
<evidence type="ECO:0000256" key="1">
    <source>
        <dbReference type="ARBA" id="ARBA00004123"/>
    </source>
</evidence>
<protein>
    <recommendedName>
        <fullName evidence="14">p53 DNA-binding domain-containing protein</fullName>
    </recommendedName>
</protein>
<dbReference type="InterPro" id="IPR011615">
    <property type="entry name" value="p53_DNA-bd"/>
</dbReference>
<dbReference type="InterPro" id="IPR002117">
    <property type="entry name" value="p53_tumour_suppressor"/>
</dbReference>
<evidence type="ECO:0000313" key="16">
    <source>
        <dbReference type="Proteomes" id="UP000326759"/>
    </source>
</evidence>
<evidence type="ECO:0000256" key="8">
    <source>
        <dbReference type="ARBA" id="ARBA00023159"/>
    </source>
</evidence>
<evidence type="ECO:0000256" key="4">
    <source>
        <dbReference type="ARBA" id="ARBA00022723"/>
    </source>
</evidence>
<keyword evidence="4 11" id="KW-0479">Metal-binding</keyword>
<feature type="binding site" evidence="11">
    <location>
        <position position="143"/>
    </location>
    <ligand>
        <name>Zn(2+)</name>
        <dbReference type="ChEBI" id="CHEBI:29105"/>
    </ligand>
</feature>
<comment type="similarity">
    <text evidence="2">Belongs to the p53 family.</text>
</comment>
<keyword evidence="8" id="KW-0010">Activator</keyword>
<keyword evidence="10" id="KW-0539">Nucleus</keyword>
<dbReference type="Gene3D" id="2.60.40.720">
    <property type="match status" value="2"/>
</dbReference>
<evidence type="ECO:0000256" key="5">
    <source>
        <dbReference type="ARBA" id="ARBA00022833"/>
    </source>
</evidence>
<evidence type="ECO:0000256" key="7">
    <source>
        <dbReference type="ARBA" id="ARBA00023125"/>
    </source>
</evidence>
<dbReference type="AlphaFoldDB" id="A0A5N5SRA4"/>
<dbReference type="Proteomes" id="UP000326759">
    <property type="component" value="Unassembled WGS sequence"/>
</dbReference>
<organism evidence="15 16">
    <name type="scientific">Armadillidium nasatum</name>
    <dbReference type="NCBI Taxonomy" id="96803"/>
    <lineage>
        <taxon>Eukaryota</taxon>
        <taxon>Metazoa</taxon>
        <taxon>Ecdysozoa</taxon>
        <taxon>Arthropoda</taxon>
        <taxon>Crustacea</taxon>
        <taxon>Multicrustacea</taxon>
        <taxon>Malacostraca</taxon>
        <taxon>Eumalacostraca</taxon>
        <taxon>Peracarida</taxon>
        <taxon>Isopoda</taxon>
        <taxon>Oniscidea</taxon>
        <taxon>Crinocheta</taxon>
        <taxon>Armadillidiidae</taxon>
        <taxon>Armadillidium</taxon>
    </lineage>
</organism>
<evidence type="ECO:0000256" key="12">
    <source>
        <dbReference type="PIRSR" id="PIRSR602117-2"/>
    </source>
</evidence>
<keyword evidence="5 11" id="KW-0862">Zinc</keyword>
<evidence type="ECO:0000256" key="2">
    <source>
        <dbReference type="ARBA" id="ARBA00006167"/>
    </source>
</evidence>
<sequence length="325" mass="37514">MVNRNEPNNPSLFSSQQPFKLESGTPSPSPYVEEKVILDETTHNCDHIPGGNYVAPIPSNPLLVLSILPWTGPYNFRINVPEPNLMGVKPKWCFSKVLNRMYVAKNVAFPLNIMLDKYPARAHLNICPVYNKSSNRMAPVHRCPNCRLSDSQSRKLPACHSSRRLFCILLRTRRKIHGVCNLSGHQLLEIVCDNEYGRQVIDVKCCEGPTRDMNRDEKNQKKESILQPVNQNTNENVEKFREVASEVAKSRCSNTPTRKRKMINESDFEQHKKEALEMEMVMIPKIYVKRVKKYINMLSVKDQMRKRDPQHYSNIKIFLTSTDSE</sequence>
<dbReference type="GO" id="GO:0006915">
    <property type="term" value="P:apoptotic process"/>
    <property type="evidence" value="ECO:0007669"/>
    <property type="project" value="UniProtKB-KW"/>
</dbReference>
<keyword evidence="3" id="KW-0053">Apoptosis</keyword>
<name>A0A5N5SRA4_9CRUS</name>